<dbReference type="Gene3D" id="3.80.10.10">
    <property type="entry name" value="Ribonuclease Inhibitor"/>
    <property type="match status" value="1"/>
</dbReference>
<proteinExistence type="predicted"/>
<reference evidence="2 3" key="1">
    <citation type="submission" date="2019-11" db="EMBL/GenBank/DDBJ databases">
        <title>Eggerthellaceae novel genus isolated from the rectal contents of marmort.</title>
        <authorList>
            <person name="Zhang G."/>
        </authorList>
    </citation>
    <scope>NUCLEOTIDE SEQUENCE [LARGE SCALE GENOMIC DNA]</scope>
    <source>
        <strain evidence="3">zg-886</strain>
    </source>
</reference>
<protein>
    <submittedName>
        <fullName evidence="2">Leucine-rich repeat protein</fullName>
    </submittedName>
</protein>
<accession>A0ABX0IHX5</accession>
<organism evidence="2 3">
    <name type="scientific">Xiamenia xianingshaonis</name>
    <dbReference type="NCBI Taxonomy" id="2682776"/>
    <lineage>
        <taxon>Bacteria</taxon>
        <taxon>Bacillati</taxon>
        <taxon>Actinomycetota</taxon>
        <taxon>Coriobacteriia</taxon>
        <taxon>Eggerthellales</taxon>
        <taxon>Eggerthellaceae</taxon>
        <taxon>Xiamenia</taxon>
    </lineage>
</organism>
<dbReference type="Pfam" id="PF13306">
    <property type="entry name" value="LRR_5"/>
    <property type="match status" value="1"/>
</dbReference>
<keyword evidence="3" id="KW-1185">Reference proteome</keyword>
<dbReference type="NCBIfam" id="TIGR02167">
    <property type="entry name" value="Liste_lipo_26"/>
    <property type="match status" value="1"/>
</dbReference>
<evidence type="ECO:0000313" key="2">
    <source>
        <dbReference type="EMBL" id="NHM14437.1"/>
    </source>
</evidence>
<dbReference type="InterPro" id="IPR032675">
    <property type="entry name" value="LRR_dom_sf"/>
</dbReference>
<comment type="caution">
    <text evidence="2">The sequence shown here is derived from an EMBL/GenBank/DDBJ whole genome shotgun (WGS) entry which is preliminary data.</text>
</comment>
<dbReference type="InterPro" id="IPR026906">
    <property type="entry name" value="LRR_5"/>
</dbReference>
<gene>
    <name evidence="2" type="ORF">GMI68_06615</name>
</gene>
<sequence>MGRRVPQRRGGRPFGGRGGRAGRSDGRAGMSVADQLRELVRARGLLAGKCADAGLGVGAGATLRECAAALGETAGVWVGPGAARALDELLEVRDDLLAVARALGCPLRDGASLGEIAEAIGVPAASGEAYAVAVADAEGAGKHVLRFLRAASAPVVGGTYEGATITHVFEGFETTAYATNSKVPWYSLHADIVAVRFDDAVRPTSCAYWFYWMSACKDFDLALLDTSECASFAHMFYSCTALESLDLSGLATPNVTTINYLFYNCTKLASLTLGAWDMRNVDVWAQAFRNLTAITELDFSRCTLPEYTSTMYYTFYNCGKLERIYAPAGGDLSDTSLGGYCFGNCRSLVGGAGTAWTSGNVAADMARVDGLDGLPGYFTAK</sequence>
<dbReference type="InterPro" id="IPR011889">
    <property type="entry name" value="Liste_lipo_26"/>
</dbReference>
<dbReference type="EMBL" id="WPCR01000007">
    <property type="protein sequence ID" value="NHM14437.1"/>
    <property type="molecule type" value="Genomic_DNA"/>
</dbReference>
<feature type="compositionally biased region" description="Gly residues" evidence="1">
    <location>
        <begin position="12"/>
        <end position="21"/>
    </location>
</feature>
<feature type="compositionally biased region" description="Basic residues" evidence="1">
    <location>
        <begin position="1"/>
        <end position="11"/>
    </location>
</feature>
<dbReference type="Proteomes" id="UP000636394">
    <property type="component" value="Unassembled WGS sequence"/>
</dbReference>
<evidence type="ECO:0000256" key="1">
    <source>
        <dbReference type="SAM" id="MobiDB-lite"/>
    </source>
</evidence>
<name>A0ABX0IHX5_9ACTN</name>
<evidence type="ECO:0000313" key="3">
    <source>
        <dbReference type="Proteomes" id="UP000636394"/>
    </source>
</evidence>
<dbReference type="SUPFAM" id="SSF52058">
    <property type="entry name" value="L domain-like"/>
    <property type="match status" value="1"/>
</dbReference>
<feature type="region of interest" description="Disordered" evidence="1">
    <location>
        <begin position="1"/>
        <end position="29"/>
    </location>
</feature>